<dbReference type="Gene3D" id="3.50.50.60">
    <property type="entry name" value="FAD/NAD(P)-binding domain"/>
    <property type="match status" value="1"/>
</dbReference>
<dbReference type="InterPro" id="IPR036188">
    <property type="entry name" value="FAD/NAD-bd_sf"/>
</dbReference>
<dbReference type="Pfam" id="PF01266">
    <property type="entry name" value="DAO"/>
    <property type="match status" value="1"/>
</dbReference>
<dbReference type="AlphaFoldDB" id="A0A6B1FXE4"/>
<dbReference type="GO" id="GO:0016491">
    <property type="term" value="F:oxidoreductase activity"/>
    <property type="evidence" value="ECO:0007669"/>
    <property type="project" value="UniProtKB-KW"/>
</dbReference>
<sequence>MDFDLIVIGGGIVGAAAAYRAGQLGARTLLCDRRDAGRATDAGAGILAPESGTRYGRLWYDFALDAVDYYSVLIEDLTADGVPAAELSQAYSRSSMLTVALDESEAADLAEMEQEIYARQEERRPPPAERIQRISSAEARDAYYPLLADVSAVLLQPVTRRVDGRLMNAALEHGLRSRGVHTVEADVAALLLEDGQLIGVRTVSGDEFTAGAVLIAGGAWSEAFGSQLDVQIPVAPQRGQIIHLRLPEQDSGAWSIVRGFSGHYQVPWPGGRVVVGATRESGSGFAPHATVDGVQEVLREAIRLAPGLHNAAIHEIRVGLRPYTTDHLPLLGSVPGAKGVYLATGHGPTGLTLGPFSAKLVVEQALDQPVAWDLAPFSTTRSIR</sequence>
<evidence type="ECO:0000256" key="1">
    <source>
        <dbReference type="ARBA" id="ARBA00001974"/>
    </source>
</evidence>
<gene>
    <name evidence="6" type="ORF">F4148_10950</name>
</gene>
<dbReference type="GO" id="GO:0005737">
    <property type="term" value="C:cytoplasm"/>
    <property type="evidence" value="ECO:0007669"/>
    <property type="project" value="TreeGrafter"/>
</dbReference>
<evidence type="ECO:0000256" key="3">
    <source>
        <dbReference type="ARBA" id="ARBA00022630"/>
    </source>
</evidence>
<comment type="similarity">
    <text evidence="2">Belongs to the DadA oxidoreductase family.</text>
</comment>
<dbReference type="PANTHER" id="PTHR13847">
    <property type="entry name" value="SARCOSINE DEHYDROGENASE-RELATED"/>
    <property type="match status" value="1"/>
</dbReference>
<keyword evidence="3" id="KW-0285">Flavoprotein</keyword>
<dbReference type="PANTHER" id="PTHR13847:SF286">
    <property type="entry name" value="D-AMINO ACID DEHYDROGENASE"/>
    <property type="match status" value="1"/>
</dbReference>
<proteinExistence type="inferred from homology"/>
<dbReference type="InterPro" id="IPR006076">
    <property type="entry name" value="FAD-dep_OxRdtase"/>
</dbReference>
<feature type="domain" description="FAD dependent oxidoreductase" evidence="5">
    <location>
        <begin position="4"/>
        <end position="363"/>
    </location>
</feature>
<evidence type="ECO:0000259" key="5">
    <source>
        <dbReference type="Pfam" id="PF01266"/>
    </source>
</evidence>
<evidence type="ECO:0000313" key="6">
    <source>
        <dbReference type="EMBL" id="MYH62242.1"/>
    </source>
</evidence>
<name>A0A6B1FXE4_9CHLR</name>
<evidence type="ECO:0000256" key="2">
    <source>
        <dbReference type="ARBA" id="ARBA00009410"/>
    </source>
</evidence>
<accession>A0A6B1FXE4</accession>
<reference evidence="6" key="1">
    <citation type="submission" date="2019-09" db="EMBL/GenBank/DDBJ databases">
        <title>Characterisation of the sponge microbiome using genome-centric metagenomics.</title>
        <authorList>
            <person name="Engelberts J.P."/>
            <person name="Robbins S.J."/>
            <person name="De Goeij J.M."/>
            <person name="Aranda M."/>
            <person name="Bell S.C."/>
            <person name="Webster N.S."/>
        </authorList>
    </citation>
    <scope>NUCLEOTIDE SEQUENCE</scope>
    <source>
        <strain evidence="6">SB0675_bin_29</strain>
    </source>
</reference>
<protein>
    <submittedName>
        <fullName evidence="6">FAD-dependent oxidoreductase</fullName>
    </submittedName>
</protein>
<dbReference type="PRINTS" id="PR00368">
    <property type="entry name" value="FADPNR"/>
</dbReference>
<keyword evidence="4" id="KW-0560">Oxidoreductase</keyword>
<dbReference type="Gene3D" id="3.30.9.10">
    <property type="entry name" value="D-Amino Acid Oxidase, subunit A, domain 2"/>
    <property type="match status" value="1"/>
</dbReference>
<dbReference type="SUPFAM" id="SSF54373">
    <property type="entry name" value="FAD-linked reductases, C-terminal domain"/>
    <property type="match status" value="1"/>
</dbReference>
<dbReference type="EMBL" id="VYDA01000395">
    <property type="protein sequence ID" value="MYH62242.1"/>
    <property type="molecule type" value="Genomic_DNA"/>
</dbReference>
<evidence type="ECO:0000256" key="4">
    <source>
        <dbReference type="ARBA" id="ARBA00023002"/>
    </source>
</evidence>
<comment type="caution">
    <text evidence="6">The sequence shown here is derived from an EMBL/GenBank/DDBJ whole genome shotgun (WGS) entry which is preliminary data.</text>
</comment>
<comment type="cofactor">
    <cofactor evidence="1">
        <name>FAD</name>
        <dbReference type="ChEBI" id="CHEBI:57692"/>
    </cofactor>
</comment>
<organism evidence="6">
    <name type="scientific">Caldilineaceae bacterium SB0675_bin_29</name>
    <dbReference type="NCBI Taxonomy" id="2605266"/>
    <lineage>
        <taxon>Bacteria</taxon>
        <taxon>Bacillati</taxon>
        <taxon>Chloroflexota</taxon>
        <taxon>Caldilineae</taxon>
        <taxon>Caldilineales</taxon>
        <taxon>Caldilineaceae</taxon>
    </lineage>
</organism>
<dbReference type="SUPFAM" id="SSF51905">
    <property type="entry name" value="FAD/NAD(P)-binding domain"/>
    <property type="match status" value="1"/>
</dbReference>